<dbReference type="Proteomes" id="UP000030143">
    <property type="component" value="Unassembled WGS sequence"/>
</dbReference>
<evidence type="ECO:0000313" key="3">
    <source>
        <dbReference type="EMBL" id="KGO52579.1"/>
    </source>
</evidence>
<keyword evidence="1" id="KW-0812">Transmembrane</keyword>
<dbReference type="Pfam" id="PF24802">
    <property type="entry name" value="DUF7703"/>
    <property type="match status" value="1"/>
</dbReference>
<feature type="transmembrane region" description="Helical" evidence="1">
    <location>
        <begin position="59"/>
        <end position="81"/>
    </location>
</feature>
<dbReference type="PhylomeDB" id="A0A0A2I7N7"/>
<proteinExistence type="predicted"/>
<comment type="caution">
    <text evidence="3">The sequence shown here is derived from an EMBL/GenBank/DDBJ whole genome shotgun (WGS) entry which is preliminary data.</text>
</comment>
<organism evidence="3 4">
    <name type="scientific">Penicillium expansum</name>
    <name type="common">Blue mold rot fungus</name>
    <dbReference type="NCBI Taxonomy" id="27334"/>
    <lineage>
        <taxon>Eukaryota</taxon>
        <taxon>Fungi</taxon>
        <taxon>Dikarya</taxon>
        <taxon>Ascomycota</taxon>
        <taxon>Pezizomycotina</taxon>
        <taxon>Eurotiomycetes</taxon>
        <taxon>Eurotiomycetidae</taxon>
        <taxon>Eurotiales</taxon>
        <taxon>Aspergillaceae</taxon>
        <taxon>Penicillium</taxon>
    </lineage>
</organism>
<evidence type="ECO:0000256" key="1">
    <source>
        <dbReference type="SAM" id="Phobius"/>
    </source>
</evidence>
<reference evidence="3 4" key="1">
    <citation type="journal article" date="2015" name="Mol. Plant Microbe Interact.">
        <title>Genome, transcriptome, and functional analyses of Penicillium expansum provide new insights into secondary metabolism and pathogenicity.</title>
        <authorList>
            <person name="Ballester A.R."/>
            <person name="Marcet-Houben M."/>
            <person name="Levin E."/>
            <person name="Sela N."/>
            <person name="Selma-Lazaro C."/>
            <person name="Carmona L."/>
            <person name="Wisniewski M."/>
            <person name="Droby S."/>
            <person name="Gonzalez-Candelas L."/>
            <person name="Gabaldon T."/>
        </authorList>
    </citation>
    <scope>NUCLEOTIDE SEQUENCE [LARGE SCALE GENOMIC DNA]</scope>
    <source>
        <strain evidence="3 4">MD-8</strain>
    </source>
</reference>
<feature type="transmembrane region" description="Helical" evidence="1">
    <location>
        <begin position="167"/>
        <end position="185"/>
    </location>
</feature>
<accession>A0A0A2I7N7</accession>
<dbReference type="InterPro" id="IPR056120">
    <property type="entry name" value="DUF7703"/>
</dbReference>
<dbReference type="RefSeq" id="XP_016595309.1">
    <property type="nucleotide sequence ID" value="XM_016745496.1"/>
</dbReference>
<feature type="transmembrane region" description="Helical" evidence="1">
    <location>
        <begin position="123"/>
        <end position="147"/>
    </location>
</feature>
<evidence type="ECO:0000313" key="4">
    <source>
        <dbReference type="Proteomes" id="UP000030143"/>
    </source>
</evidence>
<dbReference type="OrthoDB" id="405906at2759"/>
<feature type="transmembrane region" description="Helical" evidence="1">
    <location>
        <begin position="29"/>
        <end position="52"/>
    </location>
</feature>
<gene>
    <name evidence="3" type="ORF">PEX2_082260</name>
</gene>
<dbReference type="AlphaFoldDB" id="A0A0A2I7N7"/>
<sequence>MLQSLMAHDDAAGIATHKCGTSSALRTGIFAAFLAIAWYNALELIIICFVSFKRWNGTYFWSLLIASACIILNCLGFMLLFFPTGVTPWLCVTLVLLGWFGMVTGQSVVLWSRLHLVLYNTKLLRGLLLVICIDAVLLHIPASVLLYGTVAYPTSVWAHGYNVMERIELVCFCLQELIISSIYAWETVKLLRLRPEGRPKGILNQLLFINIIIVLLDITVIFTQFVGYYTVQVMFKSLTYSIKLKLEYVILGKLVTVSRGCDSHELPLNAREINVSSFPSDRDSLWNLESW</sequence>
<feature type="transmembrane region" description="Helical" evidence="1">
    <location>
        <begin position="206"/>
        <end position="229"/>
    </location>
</feature>
<dbReference type="GeneID" id="27680916"/>
<keyword evidence="4" id="KW-1185">Reference proteome</keyword>
<keyword evidence="1" id="KW-1133">Transmembrane helix</keyword>
<dbReference type="PANTHER" id="PTHR37013:SF7">
    <property type="entry name" value="INTEGRAL MEMBRANE PROTEIN"/>
    <property type="match status" value="1"/>
</dbReference>
<protein>
    <recommendedName>
        <fullName evidence="2">DUF7703 domain-containing protein</fullName>
    </recommendedName>
</protein>
<name>A0A0A2I7N7_PENEN</name>
<evidence type="ECO:0000259" key="2">
    <source>
        <dbReference type="Pfam" id="PF24802"/>
    </source>
</evidence>
<dbReference type="HOGENOM" id="CLU_045148_4_1_1"/>
<dbReference type="VEuPathDB" id="FungiDB:PEXP_103300"/>
<dbReference type="EMBL" id="JQFZ01000262">
    <property type="protein sequence ID" value="KGO52579.1"/>
    <property type="molecule type" value="Genomic_DNA"/>
</dbReference>
<feature type="domain" description="DUF7703" evidence="2">
    <location>
        <begin position="26"/>
        <end position="259"/>
    </location>
</feature>
<feature type="transmembrane region" description="Helical" evidence="1">
    <location>
        <begin position="87"/>
        <end position="111"/>
    </location>
</feature>
<keyword evidence="1" id="KW-0472">Membrane</keyword>
<dbReference type="PANTHER" id="PTHR37013">
    <property type="entry name" value="INTEGRAL MEMBRANE PROTEIN (AFU_ORTHOLOGUE AFUA_1G05950)-RELATED"/>
    <property type="match status" value="1"/>
</dbReference>